<dbReference type="Pfam" id="PF04525">
    <property type="entry name" value="LOR"/>
    <property type="match status" value="1"/>
</dbReference>
<dbReference type="Proteomes" id="UP000826271">
    <property type="component" value="Unassembled WGS sequence"/>
</dbReference>
<evidence type="ECO:0000313" key="3">
    <source>
        <dbReference type="Proteomes" id="UP000826271"/>
    </source>
</evidence>
<dbReference type="InterPro" id="IPR025659">
    <property type="entry name" value="Tubby-like_C"/>
</dbReference>
<dbReference type="InterPro" id="IPR007612">
    <property type="entry name" value="LOR"/>
</dbReference>
<accession>A0AAV6Y8Q1</accession>
<dbReference type="InterPro" id="IPR038595">
    <property type="entry name" value="LOR_sf"/>
</dbReference>
<dbReference type="EMBL" id="WHWC01000001">
    <property type="protein sequence ID" value="KAG8390763.1"/>
    <property type="molecule type" value="Genomic_DNA"/>
</dbReference>
<comment type="similarity">
    <text evidence="1">Belongs to the LOR family.</text>
</comment>
<evidence type="ECO:0008006" key="4">
    <source>
        <dbReference type="Google" id="ProtNLM"/>
    </source>
</evidence>
<dbReference type="PANTHER" id="PTHR31087:SF22">
    <property type="entry name" value="PROTEIN LURP-ONE-RELATED 8"/>
    <property type="match status" value="1"/>
</dbReference>
<gene>
    <name evidence="2" type="ORF">BUALT_Bualt01G0117300</name>
</gene>
<evidence type="ECO:0000313" key="2">
    <source>
        <dbReference type="EMBL" id="KAG8390763.1"/>
    </source>
</evidence>
<comment type="caution">
    <text evidence="2">The sequence shown here is derived from an EMBL/GenBank/DDBJ whole genome shotgun (WGS) entry which is preliminary data.</text>
</comment>
<organism evidence="2 3">
    <name type="scientific">Buddleja alternifolia</name>
    <dbReference type="NCBI Taxonomy" id="168488"/>
    <lineage>
        <taxon>Eukaryota</taxon>
        <taxon>Viridiplantae</taxon>
        <taxon>Streptophyta</taxon>
        <taxon>Embryophyta</taxon>
        <taxon>Tracheophyta</taxon>
        <taxon>Spermatophyta</taxon>
        <taxon>Magnoliopsida</taxon>
        <taxon>eudicotyledons</taxon>
        <taxon>Gunneridae</taxon>
        <taxon>Pentapetalae</taxon>
        <taxon>asterids</taxon>
        <taxon>lamiids</taxon>
        <taxon>Lamiales</taxon>
        <taxon>Scrophulariaceae</taxon>
        <taxon>Buddlejeae</taxon>
        <taxon>Buddleja</taxon>
    </lineage>
</organism>
<name>A0AAV6Y8Q1_9LAMI</name>
<dbReference type="AlphaFoldDB" id="A0AAV6Y8Q1"/>
<dbReference type="Gene3D" id="2.40.160.200">
    <property type="entry name" value="LURP1-related"/>
    <property type="match status" value="1"/>
</dbReference>
<keyword evidence="3" id="KW-1185">Reference proteome</keyword>
<evidence type="ECO:0000256" key="1">
    <source>
        <dbReference type="ARBA" id="ARBA00005437"/>
    </source>
</evidence>
<sequence length="203" mass="22592">MTKVFPNATTAALPSDPCCIINGCKDADPTVLTVWKKSLLLNCDGFTVFDAHGNLVYRVDNYISGNKAEIKMSLGDSWLVFDGETADNPRFLVKKNVNLLKTKCLAHVSSAPKHEEKMSSYEIEGSYAQRCCAVYDEKRRLVAEIKHKESPVRGVAFGTDIFRLIVQPGFDTALAMAIVILLDQMFGSSTSRRPRLSTNSFYR</sequence>
<reference evidence="2" key="1">
    <citation type="submission" date="2019-10" db="EMBL/GenBank/DDBJ databases">
        <authorList>
            <person name="Zhang R."/>
            <person name="Pan Y."/>
            <person name="Wang J."/>
            <person name="Ma R."/>
            <person name="Yu S."/>
        </authorList>
    </citation>
    <scope>NUCLEOTIDE SEQUENCE</scope>
    <source>
        <strain evidence="2">LA-IB0</strain>
        <tissue evidence="2">Leaf</tissue>
    </source>
</reference>
<dbReference type="PANTHER" id="PTHR31087">
    <property type="match status" value="1"/>
</dbReference>
<proteinExistence type="inferred from homology"/>
<dbReference type="SUPFAM" id="SSF54518">
    <property type="entry name" value="Tubby C-terminal domain-like"/>
    <property type="match status" value="1"/>
</dbReference>
<protein>
    <recommendedName>
        <fullName evidence="4">Protein LURP-one-related 8</fullName>
    </recommendedName>
</protein>